<keyword evidence="4" id="KW-0410">Iron transport</keyword>
<evidence type="ECO:0000256" key="14">
    <source>
        <dbReference type="SAM" id="MobiDB-lite"/>
    </source>
</evidence>
<keyword evidence="11 12" id="KW-0998">Cell outer membrane</keyword>
<proteinExistence type="inferred from homology"/>
<keyword evidence="9" id="KW-0798">TonB box</keyword>
<dbReference type="GO" id="GO:0009279">
    <property type="term" value="C:cell outer membrane"/>
    <property type="evidence" value="ECO:0007669"/>
    <property type="project" value="UniProtKB-SubCell"/>
</dbReference>
<dbReference type="InterPro" id="IPR000531">
    <property type="entry name" value="Beta-barrel_TonB"/>
</dbReference>
<dbReference type="Gene3D" id="2.40.170.20">
    <property type="entry name" value="TonB-dependent receptor, beta-barrel domain"/>
    <property type="match status" value="1"/>
</dbReference>
<keyword evidence="3 12" id="KW-1134">Transmembrane beta strand</keyword>
<sequence length="147" mass="15989">SYTYTHSEQKDDIVSNGGHPLPTAGKTVPNVPKNMLNASLGYDDGLYYGSFGGKYVSSFYGDLTNDEKIGGRTVFDVAAGVHLPVDKKIVKSATLRFGIDNLFDKQYLTSVRSTTFNAAAYDGVKASTPYYNVGEERTFSVSLEATF</sequence>
<evidence type="ECO:0000256" key="2">
    <source>
        <dbReference type="ARBA" id="ARBA00022448"/>
    </source>
</evidence>
<evidence type="ECO:0000256" key="11">
    <source>
        <dbReference type="ARBA" id="ARBA00023237"/>
    </source>
</evidence>
<dbReference type="Pfam" id="PF00593">
    <property type="entry name" value="TonB_dep_Rec_b-barrel"/>
    <property type="match status" value="1"/>
</dbReference>
<feature type="short sequence motif" description="TonB C-terminal box" evidence="13">
    <location>
        <begin position="130"/>
        <end position="147"/>
    </location>
</feature>
<dbReference type="InterPro" id="IPR010917">
    <property type="entry name" value="TonB_rcpt_CS"/>
</dbReference>
<gene>
    <name evidence="16" type="ORF">CWN49_23310</name>
</gene>
<dbReference type="PANTHER" id="PTHR32552:SF89">
    <property type="entry name" value="CATECHOLATE SIDEROPHORE RECEPTOR FIU"/>
    <property type="match status" value="1"/>
</dbReference>
<evidence type="ECO:0000256" key="9">
    <source>
        <dbReference type="ARBA" id="ARBA00023077"/>
    </source>
</evidence>
<evidence type="ECO:0000256" key="12">
    <source>
        <dbReference type="PROSITE-ProRule" id="PRU01360"/>
    </source>
</evidence>
<keyword evidence="7" id="KW-0408">Iron</keyword>
<organism evidence="16 17">
    <name type="scientific">Klebsiella michiganensis</name>
    <dbReference type="NCBI Taxonomy" id="1134687"/>
    <lineage>
        <taxon>Bacteria</taxon>
        <taxon>Pseudomonadati</taxon>
        <taxon>Pseudomonadota</taxon>
        <taxon>Gammaproteobacteria</taxon>
        <taxon>Enterobacterales</taxon>
        <taxon>Enterobacteriaceae</taxon>
        <taxon>Klebsiella/Raoultella group</taxon>
        <taxon>Klebsiella</taxon>
    </lineage>
</organism>
<dbReference type="Proteomes" id="UP000234667">
    <property type="component" value="Unassembled WGS sequence"/>
</dbReference>
<evidence type="ECO:0000256" key="4">
    <source>
        <dbReference type="ARBA" id="ARBA00022496"/>
    </source>
</evidence>
<keyword evidence="6" id="KW-0732">Signal</keyword>
<feature type="non-terminal residue" evidence="16">
    <location>
        <position position="1"/>
    </location>
</feature>
<keyword evidence="16" id="KW-0675">Receptor</keyword>
<name>A0A2J5PHT1_9ENTR</name>
<evidence type="ECO:0000256" key="8">
    <source>
        <dbReference type="ARBA" id="ARBA00023065"/>
    </source>
</evidence>
<keyword evidence="8" id="KW-0406">Ion transport</keyword>
<accession>A0A2J5PHT1</accession>
<dbReference type="EMBL" id="PIDR01000879">
    <property type="protein sequence ID" value="PLO65408.1"/>
    <property type="molecule type" value="Genomic_DNA"/>
</dbReference>
<keyword evidence="2 12" id="KW-0813">Transport</keyword>
<evidence type="ECO:0000256" key="5">
    <source>
        <dbReference type="ARBA" id="ARBA00022692"/>
    </source>
</evidence>
<comment type="caution">
    <text evidence="16">The sequence shown here is derived from an EMBL/GenBank/DDBJ whole genome shotgun (WGS) entry which is preliminary data.</text>
</comment>
<dbReference type="PROSITE" id="PS52016">
    <property type="entry name" value="TONB_DEPENDENT_REC_3"/>
    <property type="match status" value="1"/>
</dbReference>
<dbReference type="PROSITE" id="PS01156">
    <property type="entry name" value="TONB_DEPENDENT_REC_2"/>
    <property type="match status" value="1"/>
</dbReference>
<reference evidence="16 17" key="2">
    <citation type="submission" date="2018-01" db="EMBL/GenBank/DDBJ databases">
        <title>Genomic study of Klebsiella pneumoniae.</title>
        <authorList>
            <person name="Yang Y."/>
            <person name="Bicalho R."/>
        </authorList>
    </citation>
    <scope>NUCLEOTIDE SEQUENCE [LARGE SCALE GENOMIC DNA]</scope>
    <source>
        <strain evidence="16 17">A10</strain>
    </source>
</reference>
<comment type="subcellular location">
    <subcellularLocation>
        <location evidence="1 12">Cell outer membrane</location>
        <topology evidence="1 12">Multi-pass membrane protein</topology>
    </subcellularLocation>
</comment>
<evidence type="ECO:0000313" key="17">
    <source>
        <dbReference type="Proteomes" id="UP000234667"/>
    </source>
</evidence>
<evidence type="ECO:0000256" key="6">
    <source>
        <dbReference type="ARBA" id="ARBA00022729"/>
    </source>
</evidence>
<dbReference type="AlphaFoldDB" id="A0A2J5PHT1"/>
<evidence type="ECO:0000256" key="7">
    <source>
        <dbReference type="ARBA" id="ARBA00023004"/>
    </source>
</evidence>
<dbReference type="SUPFAM" id="SSF56935">
    <property type="entry name" value="Porins"/>
    <property type="match status" value="1"/>
</dbReference>
<feature type="region of interest" description="Disordered" evidence="14">
    <location>
        <begin position="1"/>
        <end position="28"/>
    </location>
</feature>
<dbReference type="InterPro" id="IPR036942">
    <property type="entry name" value="Beta-barrel_TonB_sf"/>
</dbReference>
<protein>
    <submittedName>
        <fullName evidence="16">TonB-dependent receptor</fullName>
    </submittedName>
</protein>
<keyword evidence="5 12" id="KW-0812">Transmembrane</keyword>
<comment type="similarity">
    <text evidence="12">Belongs to the TonB-dependent receptor family.</text>
</comment>
<evidence type="ECO:0000256" key="10">
    <source>
        <dbReference type="ARBA" id="ARBA00023136"/>
    </source>
</evidence>
<dbReference type="GO" id="GO:0015344">
    <property type="term" value="F:siderophore uptake transmembrane transporter activity"/>
    <property type="evidence" value="ECO:0007669"/>
    <property type="project" value="TreeGrafter"/>
</dbReference>
<evidence type="ECO:0000259" key="15">
    <source>
        <dbReference type="Pfam" id="PF00593"/>
    </source>
</evidence>
<keyword evidence="10 12" id="KW-0472">Membrane</keyword>
<reference evidence="16 17" key="1">
    <citation type="submission" date="2017-11" db="EMBL/GenBank/DDBJ databases">
        <authorList>
            <person name="Han C.G."/>
        </authorList>
    </citation>
    <scope>NUCLEOTIDE SEQUENCE [LARGE SCALE GENOMIC DNA]</scope>
    <source>
        <strain evidence="16 17">A10</strain>
    </source>
</reference>
<evidence type="ECO:0000256" key="1">
    <source>
        <dbReference type="ARBA" id="ARBA00004571"/>
    </source>
</evidence>
<evidence type="ECO:0000256" key="3">
    <source>
        <dbReference type="ARBA" id="ARBA00022452"/>
    </source>
</evidence>
<evidence type="ECO:0000313" key="16">
    <source>
        <dbReference type="EMBL" id="PLO65408.1"/>
    </source>
</evidence>
<dbReference type="PANTHER" id="PTHR32552">
    <property type="entry name" value="FERRICHROME IRON RECEPTOR-RELATED"/>
    <property type="match status" value="1"/>
</dbReference>
<feature type="domain" description="TonB-dependent receptor-like beta-barrel" evidence="15">
    <location>
        <begin position="2"/>
        <end position="102"/>
    </location>
</feature>
<dbReference type="InterPro" id="IPR039426">
    <property type="entry name" value="TonB-dep_rcpt-like"/>
</dbReference>
<evidence type="ECO:0000256" key="13">
    <source>
        <dbReference type="PROSITE-ProRule" id="PRU10144"/>
    </source>
</evidence>